<dbReference type="PANTHER" id="PTHR33138">
    <property type="entry name" value="OS01G0690200 PROTEIN"/>
    <property type="match status" value="1"/>
</dbReference>
<reference evidence="2" key="1">
    <citation type="submission" date="2019-07" db="EMBL/GenBank/DDBJ databases">
        <title>De Novo Assembly of kiwifruit Actinidia rufa.</title>
        <authorList>
            <person name="Sugita-Konishi S."/>
            <person name="Sato K."/>
            <person name="Mori E."/>
            <person name="Abe Y."/>
            <person name="Kisaki G."/>
            <person name="Hamano K."/>
            <person name="Suezawa K."/>
            <person name="Otani M."/>
            <person name="Fukuda T."/>
            <person name="Manabe T."/>
            <person name="Gomi K."/>
            <person name="Tabuchi M."/>
            <person name="Akimitsu K."/>
            <person name="Kataoka I."/>
        </authorList>
    </citation>
    <scope>NUCLEOTIDE SEQUENCE [LARGE SCALE GENOMIC DNA]</scope>
    <source>
        <strain evidence="2">cv. Fuchu</strain>
    </source>
</reference>
<organism evidence="1 2">
    <name type="scientific">Actinidia rufa</name>
    <dbReference type="NCBI Taxonomy" id="165716"/>
    <lineage>
        <taxon>Eukaryota</taxon>
        <taxon>Viridiplantae</taxon>
        <taxon>Streptophyta</taxon>
        <taxon>Embryophyta</taxon>
        <taxon>Tracheophyta</taxon>
        <taxon>Spermatophyta</taxon>
        <taxon>Magnoliopsida</taxon>
        <taxon>eudicotyledons</taxon>
        <taxon>Gunneridae</taxon>
        <taxon>Pentapetalae</taxon>
        <taxon>asterids</taxon>
        <taxon>Ericales</taxon>
        <taxon>Actinidiaceae</taxon>
        <taxon>Actinidia</taxon>
    </lineage>
</organism>
<name>A0A7J0DK16_9ERIC</name>
<accession>A0A7J0DK16</accession>
<gene>
    <name evidence="1" type="ORF">Acr_00g0048390</name>
</gene>
<dbReference type="EMBL" id="BJWL01000267">
    <property type="protein sequence ID" value="GFS36871.1"/>
    <property type="molecule type" value="Genomic_DNA"/>
</dbReference>
<dbReference type="AlphaFoldDB" id="A0A7J0DK16"/>
<comment type="caution">
    <text evidence="1">The sequence shown here is derived from an EMBL/GenBank/DDBJ whole genome shotgun (WGS) entry which is preliminary data.</text>
</comment>
<evidence type="ECO:0000313" key="1">
    <source>
        <dbReference type="EMBL" id="GFS36871.1"/>
    </source>
</evidence>
<evidence type="ECO:0000313" key="2">
    <source>
        <dbReference type="Proteomes" id="UP000585474"/>
    </source>
</evidence>
<proteinExistence type="predicted"/>
<sequence>MERYLGNVGDIIEKIAIWRVSRNCWCRGGENLTMGEIDRVEIDQAKYSTSPKGEGEIAHWLRASSIEIAWRGPMLNVGLVLPRSRGFGDSVWPFNAEMGLHRTDVWRCPLSPLGRGDSPQITILSSTYQVLSIRSATQTLTIVREEFWGNSCPRNLQNASLDINHFDYAIDPQDLLLYYGCSEAIPNIANCNATSSNNNSLSFYETSDLTPAFNKSNVKCDISVNPRTNQTTAIML</sequence>
<dbReference type="PANTHER" id="PTHR33138:SF72">
    <property type="entry name" value="WALL-ASSOCIATED RECEPTOR KINASE CARBOXY-TERMINAL PROTEIN"/>
    <property type="match status" value="1"/>
</dbReference>
<keyword evidence="2" id="KW-1185">Reference proteome</keyword>
<protein>
    <submittedName>
        <fullName evidence="1">Uncharacterized protein</fullName>
    </submittedName>
</protein>
<dbReference type="Proteomes" id="UP000585474">
    <property type="component" value="Unassembled WGS sequence"/>
</dbReference>